<dbReference type="SUPFAM" id="SSF56349">
    <property type="entry name" value="DNA breaking-rejoining enzymes"/>
    <property type="match status" value="1"/>
</dbReference>
<dbReference type="InterPro" id="IPR013762">
    <property type="entry name" value="Integrase-like_cat_sf"/>
</dbReference>
<keyword evidence="3" id="KW-0233">DNA recombination</keyword>
<reference evidence="4" key="1">
    <citation type="submission" date="2010-02" db="EMBL/GenBank/DDBJ databases">
        <title>Complete sequence of Aciduliprofundum boonei T469.</title>
        <authorList>
            <consortium name="US DOE Joint Genome Institute"/>
            <person name="Lucas S."/>
            <person name="Copeland A."/>
            <person name="Lapidus A."/>
            <person name="Cheng J.-F."/>
            <person name="Bruce D."/>
            <person name="Goodwin L."/>
            <person name="Pitluck S."/>
            <person name="Saunders E."/>
            <person name="Detter J.C."/>
            <person name="Han C."/>
            <person name="Tapia R."/>
            <person name="Land M."/>
            <person name="Hauser L."/>
            <person name="Kyrpides N."/>
            <person name="Mikhailova N."/>
            <person name="Flores G."/>
            <person name="Reysenbach A.-L."/>
            <person name="Woyke T."/>
        </authorList>
    </citation>
    <scope>NUCLEOTIDE SEQUENCE</scope>
    <source>
        <strain evidence="4">T469</strain>
    </source>
</reference>
<dbReference type="InterPro" id="IPR044068">
    <property type="entry name" value="CB"/>
</dbReference>
<dbReference type="PANTHER" id="PTHR30349">
    <property type="entry name" value="PHAGE INTEGRASE-RELATED"/>
    <property type="match status" value="1"/>
</dbReference>
<evidence type="ECO:0000256" key="2">
    <source>
        <dbReference type="ARBA" id="ARBA00023125"/>
    </source>
</evidence>
<gene>
    <name evidence="4" type="ordered locus">Aboo_1217</name>
</gene>
<dbReference type="STRING" id="439481.Aboo_1217"/>
<evidence type="ECO:0000256" key="3">
    <source>
        <dbReference type="ARBA" id="ARBA00023172"/>
    </source>
</evidence>
<dbReference type="Pfam" id="PF00589">
    <property type="entry name" value="Phage_integrase"/>
    <property type="match status" value="1"/>
</dbReference>
<evidence type="ECO:0000313" key="5">
    <source>
        <dbReference type="Proteomes" id="UP000001400"/>
    </source>
</evidence>
<organism evidence="4 5">
    <name type="scientific">Aciduliprofundum boonei (strain DSM 19572 / T469)</name>
    <dbReference type="NCBI Taxonomy" id="439481"/>
    <lineage>
        <taxon>Archaea</taxon>
        <taxon>Methanobacteriati</taxon>
        <taxon>Thermoplasmatota</taxon>
        <taxon>DHVE2 group</taxon>
        <taxon>Candidatus Aciduliprofundum</taxon>
    </lineage>
</organism>
<dbReference type="Proteomes" id="UP000001400">
    <property type="component" value="Chromosome"/>
</dbReference>
<dbReference type="RefSeq" id="WP_008083947.1">
    <property type="nucleotide sequence ID" value="NC_013926.1"/>
</dbReference>
<dbReference type="InterPro" id="IPR010998">
    <property type="entry name" value="Integrase_recombinase_N"/>
</dbReference>
<dbReference type="KEGG" id="abi:Aboo_1217"/>
<dbReference type="InterPro" id="IPR011010">
    <property type="entry name" value="DNA_brk_join_enz"/>
</dbReference>
<evidence type="ECO:0000256" key="1">
    <source>
        <dbReference type="ARBA" id="ARBA00022908"/>
    </source>
</evidence>
<keyword evidence="5" id="KW-1185">Reference proteome</keyword>
<dbReference type="InterPro" id="IPR002104">
    <property type="entry name" value="Integrase_catalytic"/>
</dbReference>
<protein>
    <submittedName>
        <fullName evidence="4">Integrase family protein</fullName>
    </submittedName>
</protein>
<dbReference type="HOGENOM" id="CLU_867678_0_0_2"/>
<dbReference type="GeneID" id="8828179"/>
<dbReference type="GO" id="GO:0006310">
    <property type="term" value="P:DNA recombination"/>
    <property type="evidence" value="ECO:0007669"/>
    <property type="project" value="UniProtKB-KW"/>
</dbReference>
<dbReference type="PROSITE" id="PS51900">
    <property type="entry name" value="CB"/>
    <property type="match status" value="1"/>
</dbReference>
<proteinExistence type="predicted"/>
<keyword evidence="1" id="KW-0229">DNA integration</keyword>
<evidence type="ECO:0000313" key="4">
    <source>
        <dbReference type="EMBL" id="ADD09025.1"/>
    </source>
</evidence>
<dbReference type="Gene3D" id="1.10.150.130">
    <property type="match status" value="1"/>
</dbReference>
<dbReference type="CDD" id="cd00397">
    <property type="entry name" value="DNA_BRE_C"/>
    <property type="match status" value="1"/>
</dbReference>
<dbReference type="PANTHER" id="PTHR30349:SF41">
    <property type="entry name" value="INTEGRASE_RECOMBINASE PROTEIN MJ0367-RELATED"/>
    <property type="match status" value="1"/>
</dbReference>
<accession>B5ICF0</accession>
<dbReference type="InterPro" id="IPR050090">
    <property type="entry name" value="Tyrosine_recombinase_XerCD"/>
</dbReference>
<dbReference type="eggNOG" id="arCOG01241">
    <property type="taxonomic scope" value="Archaea"/>
</dbReference>
<dbReference type="GO" id="GO:0015074">
    <property type="term" value="P:DNA integration"/>
    <property type="evidence" value="ECO:0007669"/>
    <property type="project" value="UniProtKB-KW"/>
</dbReference>
<keyword evidence="2" id="KW-0238">DNA-binding</keyword>
<dbReference type="PROSITE" id="PS51898">
    <property type="entry name" value="TYR_RECOMBINASE"/>
    <property type="match status" value="1"/>
</dbReference>
<dbReference type="OrthoDB" id="142231at2157"/>
<dbReference type="EMBL" id="CP001941">
    <property type="protein sequence ID" value="ADD09025.1"/>
    <property type="molecule type" value="Genomic_DNA"/>
</dbReference>
<name>B5ICF0_ACIB4</name>
<dbReference type="GO" id="GO:0003677">
    <property type="term" value="F:DNA binding"/>
    <property type="evidence" value="ECO:0007669"/>
    <property type="project" value="UniProtKB-UniRule"/>
</dbReference>
<dbReference type="AlphaFoldDB" id="B5ICF0"/>
<sequence>MNIRKIKEVVDEVSKALENGNYEDARDLIENLRAMLKSTTESKGWQKNKDEYFAYLKTTREIKTVKDHRIKLEKAEEFLKEKYGYLPNPASITEKDAREYLYWLKLKGYDRNYYRRVFQVFIQFLAFSMNPRAFKMRFLVPREDKKPILYMAVEDVKKALEMFGEQNFEELKHRTMIWIYAWTGIRYSEVIVLKKDDIDLKNNLIIVREGKGGHERVVYIPPVLKGLLEKYIERWEKYMKLREEMGLRTSEYLFFWIKRNGEIMDPYWGFRGYFTHFADRAKEVGIEKFNIKKFRATIAKLLREIGGVDLSTVSAQLGHSRTSTTEEFYHRMGPVGLEKPYEKVEKLLLGDKKDD</sequence>
<dbReference type="Gene3D" id="1.10.443.10">
    <property type="entry name" value="Intergrase catalytic core"/>
    <property type="match status" value="1"/>
</dbReference>